<keyword evidence="1" id="KW-0732">Signal</keyword>
<reference evidence="2" key="1">
    <citation type="submission" date="2020-08" db="EMBL/GenBank/DDBJ databases">
        <title>Multicomponent nature underlies the extraordinary mechanical properties of spider dragline silk.</title>
        <authorList>
            <person name="Kono N."/>
            <person name="Nakamura H."/>
            <person name="Mori M."/>
            <person name="Yoshida Y."/>
            <person name="Ohtoshi R."/>
            <person name="Malay A.D."/>
            <person name="Moran D.A.P."/>
            <person name="Tomita M."/>
            <person name="Numata K."/>
            <person name="Arakawa K."/>
        </authorList>
    </citation>
    <scope>NUCLEOTIDE SEQUENCE</scope>
</reference>
<dbReference type="AlphaFoldDB" id="A0A8X6ND25"/>
<name>A0A8X6ND25_NEPPI</name>
<feature type="signal peptide" evidence="1">
    <location>
        <begin position="1"/>
        <end position="17"/>
    </location>
</feature>
<comment type="caution">
    <text evidence="2">The sequence shown here is derived from an EMBL/GenBank/DDBJ whole genome shotgun (WGS) entry which is preliminary data.</text>
</comment>
<evidence type="ECO:0000313" key="2">
    <source>
        <dbReference type="EMBL" id="GFT07061.1"/>
    </source>
</evidence>
<gene>
    <name evidence="2" type="ORF">NPIL_520351</name>
</gene>
<evidence type="ECO:0008006" key="4">
    <source>
        <dbReference type="Google" id="ProtNLM"/>
    </source>
</evidence>
<evidence type="ECO:0000256" key="1">
    <source>
        <dbReference type="SAM" id="SignalP"/>
    </source>
</evidence>
<dbReference type="EMBL" id="BMAW01056694">
    <property type="protein sequence ID" value="GFT07061.1"/>
    <property type="molecule type" value="Genomic_DNA"/>
</dbReference>
<accession>A0A8X6ND25</accession>
<organism evidence="2 3">
    <name type="scientific">Nephila pilipes</name>
    <name type="common">Giant wood spider</name>
    <name type="synonym">Nephila maculata</name>
    <dbReference type="NCBI Taxonomy" id="299642"/>
    <lineage>
        <taxon>Eukaryota</taxon>
        <taxon>Metazoa</taxon>
        <taxon>Ecdysozoa</taxon>
        <taxon>Arthropoda</taxon>
        <taxon>Chelicerata</taxon>
        <taxon>Arachnida</taxon>
        <taxon>Araneae</taxon>
        <taxon>Araneomorphae</taxon>
        <taxon>Entelegynae</taxon>
        <taxon>Araneoidea</taxon>
        <taxon>Nephilidae</taxon>
        <taxon>Nephila</taxon>
    </lineage>
</organism>
<sequence length="98" mass="11383">MIFLSFLLGTRFPLTYSGYVLLSPVDLKHVSHRFPLQVSPRDRFSFPPLVPRVSWVRPSAHLLRWLPTHAFVSFLRTLDSFPHLFPSPKQFNSAPIPR</sequence>
<feature type="chain" id="PRO_5036486409" description="Secreted protein" evidence="1">
    <location>
        <begin position="18"/>
        <end position="98"/>
    </location>
</feature>
<evidence type="ECO:0000313" key="3">
    <source>
        <dbReference type="Proteomes" id="UP000887013"/>
    </source>
</evidence>
<proteinExistence type="predicted"/>
<protein>
    <recommendedName>
        <fullName evidence="4">Secreted protein</fullName>
    </recommendedName>
</protein>
<keyword evidence="3" id="KW-1185">Reference proteome</keyword>
<dbReference type="Proteomes" id="UP000887013">
    <property type="component" value="Unassembled WGS sequence"/>
</dbReference>